<feature type="transmembrane region" description="Helical" evidence="1">
    <location>
        <begin position="106"/>
        <end position="127"/>
    </location>
</feature>
<evidence type="ECO:0000313" key="3">
    <source>
        <dbReference type="Proteomes" id="UP000306229"/>
    </source>
</evidence>
<keyword evidence="1" id="KW-1133">Transmembrane helix</keyword>
<keyword evidence="3" id="KW-1185">Reference proteome</keyword>
<sequence>MPKKKLEHIKKSGFKTPQAYFDTVEDAVFAKMTSETFPIKEGFESPDGYFDSIEENVLQKLQLDNKKKESGYKIPKNYLDSIEDNVLEKIKSKKSKSKVIDFKTIFLKRLIPLAAAASLLLFIFINYNNSTSDTSLDQLASADIEEWIDNDLIAFDTYEITDVFEDIELESQPIFEDDEIIEFLNGTDIENLILEN</sequence>
<dbReference type="RefSeq" id="WP_138950698.1">
    <property type="nucleotide sequence ID" value="NZ_CP040749.1"/>
</dbReference>
<dbReference type="OrthoDB" id="981524at2"/>
<protein>
    <submittedName>
        <fullName evidence="2">Uncharacterized protein</fullName>
    </submittedName>
</protein>
<accession>A0A5B7TX65</accession>
<evidence type="ECO:0000256" key="1">
    <source>
        <dbReference type="SAM" id="Phobius"/>
    </source>
</evidence>
<dbReference type="KEGG" id="fbe:FF125_15805"/>
<organism evidence="2 3">
    <name type="scientific">Aureibaculum algae</name>
    <dbReference type="NCBI Taxonomy" id="2584122"/>
    <lineage>
        <taxon>Bacteria</taxon>
        <taxon>Pseudomonadati</taxon>
        <taxon>Bacteroidota</taxon>
        <taxon>Flavobacteriia</taxon>
        <taxon>Flavobacteriales</taxon>
        <taxon>Flavobacteriaceae</taxon>
        <taxon>Aureibaculum</taxon>
    </lineage>
</organism>
<dbReference type="EMBL" id="CP040749">
    <property type="protein sequence ID" value="QCX39831.1"/>
    <property type="molecule type" value="Genomic_DNA"/>
</dbReference>
<dbReference type="AlphaFoldDB" id="A0A5B7TX65"/>
<gene>
    <name evidence="2" type="ORF">FF125_15805</name>
</gene>
<dbReference type="Proteomes" id="UP000306229">
    <property type="component" value="Chromosome"/>
</dbReference>
<evidence type="ECO:0000313" key="2">
    <source>
        <dbReference type="EMBL" id="QCX39831.1"/>
    </source>
</evidence>
<name>A0A5B7TX65_9FLAO</name>
<keyword evidence="1" id="KW-0472">Membrane</keyword>
<reference evidence="2 3" key="1">
    <citation type="submission" date="2019-05" db="EMBL/GenBank/DDBJ databases">
        <title>Algicella ahnfeltiae gen. nov., sp. nov., a novel marine bacterium of the family Flavobacteriaceae isolated from a red alga.</title>
        <authorList>
            <person name="Nedashkovskaya O.I."/>
            <person name="Kukhlevskiy A.D."/>
            <person name="Kim S.-G."/>
            <person name="Zhukova N.V."/>
            <person name="Mikhailov V.V."/>
        </authorList>
    </citation>
    <scope>NUCLEOTIDE SEQUENCE [LARGE SCALE GENOMIC DNA]</scope>
    <source>
        <strain evidence="2 3">10Alg115</strain>
    </source>
</reference>
<keyword evidence="1" id="KW-0812">Transmembrane</keyword>
<proteinExistence type="predicted"/>